<dbReference type="OrthoDB" id="73491at2759"/>
<accession>A0A6J0U361</accession>
<keyword evidence="4" id="KW-1185">Reference proteome</keyword>
<evidence type="ECO:0000313" key="5">
    <source>
        <dbReference type="RefSeq" id="XP_020652714.2"/>
    </source>
</evidence>
<evidence type="ECO:0000259" key="3">
    <source>
        <dbReference type="Pfam" id="PF12572"/>
    </source>
</evidence>
<dbReference type="InterPro" id="IPR046331">
    <property type="entry name" value="GPAM1-like"/>
</dbReference>
<dbReference type="CTD" id="55425"/>
<dbReference type="RefSeq" id="XP_020652714.2">
    <property type="nucleotide sequence ID" value="XM_020797055.2"/>
</dbReference>
<dbReference type="Pfam" id="PF12572">
    <property type="entry name" value="DUF3752"/>
    <property type="match status" value="1"/>
</dbReference>
<dbReference type="PANTHER" id="PTHR46370">
    <property type="entry name" value="GPALPP MOTIFS-CONTAINING PROTEIN 1"/>
    <property type="match status" value="1"/>
</dbReference>
<dbReference type="Proteomes" id="UP001652642">
    <property type="component" value="Chromosome 3"/>
</dbReference>
<feature type="compositionally biased region" description="Basic and acidic residues" evidence="2">
    <location>
        <begin position="119"/>
        <end position="128"/>
    </location>
</feature>
<feature type="compositionally biased region" description="Basic and acidic residues" evidence="2">
    <location>
        <begin position="269"/>
        <end position="306"/>
    </location>
</feature>
<evidence type="ECO:0000313" key="4">
    <source>
        <dbReference type="Proteomes" id="UP001652642"/>
    </source>
</evidence>
<feature type="region of interest" description="Disordered" evidence="2">
    <location>
        <begin position="1"/>
        <end position="152"/>
    </location>
</feature>
<reference evidence="5" key="1">
    <citation type="submission" date="2025-08" db="UniProtKB">
        <authorList>
            <consortium name="RefSeq"/>
        </authorList>
    </citation>
    <scope>IDENTIFICATION</scope>
</reference>
<feature type="region of interest" description="Disordered" evidence="2">
    <location>
        <begin position="171"/>
        <end position="306"/>
    </location>
</feature>
<dbReference type="KEGG" id="pvt:110080822"/>
<gene>
    <name evidence="5" type="primary">GPALPP1</name>
</gene>
<feature type="compositionally biased region" description="Basic and acidic residues" evidence="2">
    <location>
        <begin position="44"/>
        <end position="61"/>
    </location>
</feature>
<dbReference type="GeneID" id="110080822"/>
<evidence type="ECO:0000256" key="2">
    <source>
        <dbReference type="SAM" id="MobiDB-lite"/>
    </source>
</evidence>
<protein>
    <recommendedName>
        <fullName evidence="1">GPALPP motifs-containing protein 1</fullName>
    </recommendedName>
</protein>
<feature type="compositionally biased region" description="Basic and acidic residues" evidence="2">
    <location>
        <begin position="171"/>
        <end position="189"/>
    </location>
</feature>
<evidence type="ECO:0000256" key="1">
    <source>
        <dbReference type="ARBA" id="ARBA00023489"/>
    </source>
</evidence>
<dbReference type="InParanoid" id="A0A6J0U361"/>
<feature type="compositionally biased region" description="Basic and acidic residues" evidence="2">
    <location>
        <begin position="242"/>
        <end position="259"/>
    </location>
</feature>
<feature type="domain" description="DUF3752" evidence="3">
    <location>
        <begin position="202"/>
        <end position="330"/>
    </location>
</feature>
<dbReference type="AlphaFoldDB" id="A0A6J0U361"/>
<organism evidence="4 5">
    <name type="scientific">Pogona vitticeps</name>
    <name type="common">central bearded dragon</name>
    <dbReference type="NCBI Taxonomy" id="103695"/>
    <lineage>
        <taxon>Eukaryota</taxon>
        <taxon>Metazoa</taxon>
        <taxon>Chordata</taxon>
        <taxon>Craniata</taxon>
        <taxon>Vertebrata</taxon>
        <taxon>Euteleostomi</taxon>
        <taxon>Lepidosauria</taxon>
        <taxon>Squamata</taxon>
        <taxon>Bifurcata</taxon>
        <taxon>Unidentata</taxon>
        <taxon>Episquamata</taxon>
        <taxon>Toxicofera</taxon>
        <taxon>Iguania</taxon>
        <taxon>Acrodonta</taxon>
        <taxon>Agamidae</taxon>
        <taxon>Amphibolurinae</taxon>
        <taxon>Pogona</taxon>
    </lineage>
</organism>
<name>A0A6J0U361_9SAUR</name>
<dbReference type="InterPro" id="IPR022226">
    <property type="entry name" value="DUF3752"/>
</dbReference>
<sequence length="338" mass="38303">MASREMIGPALPPHFVCSELETDPGGDFNEVAGPALPPGYNSNAERHGCDQEHASHAHGETVWDSEDGEDSSPTPRKQRRYQEEEEGFFGPALPPGFKKQDESPERPIIGPALPPGFKKQSEDAEGSRFHIAPATDSSEEDEAVIGPIPAKEPIESNITAEFEYRAQRMKEKLLGQDDDGSRQVKRESWMTDLPPELKNFGLGPRTFRKRADEKSGDRSVWTDTPADREKKASEQQAAKKSVSKDDTEIHLSERDKRLIEQLSSYNESQRSESLIDMHQKKLKNKAAEKNNKPQERRPFDRDQDLKVHRFDEAQKKALIKRSRDLNTRFSHGKCNMFL</sequence>
<dbReference type="FunCoup" id="A0A6J0U361">
    <property type="interactions" value="759"/>
</dbReference>
<dbReference type="PANTHER" id="PTHR46370:SF1">
    <property type="entry name" value="GPALPP MOTIFS-CONTAINING PROTEIN 1"/>
    <property type="match status" value="1"/>
</dbReference>
<proteinExistence type="predicted"/>